<gene>
    <name evidence="1" type="ORF">DHETER_LOCUS8973</name>
</gene>
<feature type="non-terminal residue" evidence="1">
    <location>
        <position position="379"/>
    </location>
</feature>
<accession>A0ACA9NEY8</accession>
<protein>
    <submittedName>
        <fullName evidence="1">2444_t:CDS:1</fullName>
    </submittedName>
</protein>
<keyword evidence="2" id="KW-1185">Reference proteome</keyword>
<evidence type="ECO:0000313" key="2">
    <source>
        <dbReference type="Proteomes" id="UP000789702"/>
    </source>
</evidence>
<dbReference type="Proteomes" id="UP000789702">
    <property type="component" value="Unassembled WGS sequence"/>
</dbReference>
<sequence>MSTRPNGHRLRHPNIMVFCLVLGEVPAKEKLFVVDITENISTISRLKSAIKNEKEPDLDHFASNTLTLWKVNIPINNEDRLKILDDVSYGIPEDFYEQQPQIINIIIQVPTTDGLGGTMLPYSADHETFEGISFNDPDISYRSKVVFSLVEDLIKKVILVRTPPYSGKTSLAQLMEYYLTFGEMWKRITDVSWIEWIGQCQQVPTILILDEVQLIYKQGCGIDESKKSSADLFWKTVKGCLQEMTNIYIIMFGAYGYHSANSAGLSTPVEIPPSKYTYDVSKFIEYIQIPTEGHVDLVFHILRYTKEAMERRIRENTLTWKLENMRKYLLKWDTLFDPFDASDQHLVKSGILVVDDGALRFSAPLIMRSFFPAILWESQ</sequence>
<comment type="caution">
    <text evidence="1">The sequence shown here is derived from an EMBL/GenBank/DDBJ whole genome shotgun (WGS) entry which is preliminary data.</text>
</comment>
<dbReference type="EMBL" id="CAJVPU010015019">
    <property type="protein sequence ID" value="CAG8643923.1"/>
    <property type="molecule type" value="Genomic_DNA"/>
</dbReference>
<proteinExistence type="predicted"/>
<evidence type="ECO:0000313" key="1">
    <source>
        <dbReference type="EMBL" id="CAG8643923.1"/>
    </source>
</evidence>
<name>A0ACA9NEY8_9GLOM</name>
<organism evidence="1 2">
    <name type="scientific">Dentiscutata heterogama</name>
    <dbReference type="NCBI Taxonomy" id="1316150"/>
    <lineage>
        <taxon>Eukaryota</taxon>
        <taxon>Fungi</taxon>
        <taxon>Fungi incertae sedis</taxon>
        <taxon>Mucoromycota</taxon>
        <taxon>Glomeromycotina</taxon>
        <taxon>Glomeromycetes</taxon>
        <taxon>Diversisporales</taxon>
        <taxon>Gigasporaceae</taxon>
        <taxon>Dentiscutata</taxon>
    </lineage>
</organism>
<reference evidence="1" key="1">
    <citation type="submission" date="2021-06" db="EMBL/GenBank/DDBJ databases">
        <authorList>
            <person name="Kallberg Y."/>
            <person name="Tangrot J."/>
            <person name="Rosling A."/>
        </authorList>
    </citation>
    <scope>NUCLEOTIDE SEQUENCE</scope>
    <source>
        <strain evidence="1">IL203A</strain>
    </source>
</reference>